<dbReference type="RefSeq" id="WP_066893692.1">
    <property type="nucleotide sequence ID" value="NZ_LZDN01000039.1"/>
</dbReference>
<evidence type="ECO:0000313" key="2">
    <source>
        <dbReference type="Proteomes" id="UP000092671"/>
    </source>
</evidence>
<proteinExistence type="predicted"/>
<protein>
    <submittedName>
        <fullName evidence="1">Uncharacterized protein</fullName>
    </submittedName>
</protein>
<dbReference type="Proteomes" id="UP000092671">
    <property type="component" value="Unassembled WGS sequence"/>
</dbReference>
<dbReference type="EMBL" id="LZDN01000039">
    <property type="protein sequence ID" value="OBX49463.1"/>
    <property type="molecule type" value="Genomic_DNA"/>
</dbReference>
<organism evidence="1 2">
    <name type="scientific">Moraxella nonliquefaciens</name>
    <dbReference type="NCBI Taxonomy" id="478"/>
    <lineage>
        <taxon>Bacteria</taxon>
        <taxon>Pseudomonadati</taxon>
        <taxon>Pseudomonadota</taxon>
        <taxon>Gammaproteobacteria</taxon>
        <taxon>Moraxellales</taxon>
        <taxon>Moraxellaceae</taxon>
        <taxon>Moraxella</taxon>
    </lineage>
</organism>
<reference evidence="1 2" key="1">
    <citation type="submission" date="2016-06" db="EMBL/GenBank/DDBJ databases">
        <title>Draft genome of Moraxella nonliquefaciens CCUG 60284.</title>
        <authorList>
            <person name="Salva-Serra F."/>
            <person name="Engstrom-Jakobsson H."/>
            <person name="Thorell K."/>
            <person name="Gonzales-Siles L."/>
            <person name="Karlsson R."/>
            <person name="Boulund F."/>
            <person name="Engstrand L."/>
            <person name="Kristiansson E."/>
            <person name="Moore E."/>
        </authorList>
    </citation>
    <scope>NUCLEOTIDE SEQUENCE [LARGE SCALE GENOMIC DNA]</scope>
    <source>
        <strain evidence="1 2">CCUG 60284</strain>
    </source>
</reference>
<evidence type="ECO:0000313" key="1">
    <source>
        <dbReference type="EMBL" id="OBX49463.1"/>
    </source>
</evidence>
<name>A0A1B8PID5_MORNO</name>
<sequence length="93" mass="11084">MIILQNKTEKIAYFVHGVNPNPRHEDSRFMSLYLHKALTCLNDIDEVTEYCTKEFADILGRYKTNNKRVYPLYSLQRDKFLSLVFYYKGLRAL</sequence>
<accession>A0A1B8PID5</accession>
<comment type="caution">
    <text evidence="1">The sequence shown here is derived from an EMBL/GenBank/DDBJ whole genome shotgun (WGS) entry which is preliminary data.</text>
</comment>
<gene>
    <name evidence="1" type="ORF">A9Z60_03590</name>
</gene>
<dbReference type="AlphaFoldDB" id="A0A1B8PID5"/>